<proteinExistence type="inferred from homology"/>
<evidence type="ECO:0000256" key="9">
    <source>
        <dbReference type="RuleBase" id="RU003942"/>
    </source>
</evidence>
<dbReference type="PANTHER" id="PTHR30561">
    <property type="entry name" value="SMR FAMILY PROTON-DEPENDENT DRUG EFFLUX TRANSPORTER SUGE"/>
    <property type="match status" value="1"/>
</dbReference>
<evidence type="ECO:0000256" key="4">
    <source>
        <dbReference type="ARBA" id="ARBA00022692"/>
    </source>
</evidence>
<feature type="transmembrane region" description="Helical" evidence="10">
    <location>
        <begin position="88"/>
        <end position="107"/>
    </location>
</feature>
<keyword evidence="3" id="KW-1003">Cell membrane</keyword>
<evidence type="ECO:0000256" key="1">
    <source>
        <dbReference type="ARBA" id="ARBA00004651"/>
    </source>
</evidence>
<feature type="transmembrane region" description="Helical" evidence="10">
    <location>
        <begin position="63"/>
        <end position="82"/>
    </location>
</feature>
<dbReference type="PANTHER" id="PTHR30561:SF0">
    <property type="entry name" value="GUANIDINIUM EXPORTER"/>
    <property type="match status" value="1"/>
</dbReference>
<dbReference type="InterPro" id="IPR000390">
    <property type="entry name" value="Small_drug/metabolite_transptr"/>
</dbReference>
<evidence type="ECO:0000256" key="2">
    <source>
        <dbReference type="ARBA" id="ARBA00022448"/>
    </source>
</evidence>
<dbReference type="EMBL" id="JANRMI010000004">
    <property type="protein sequence ID" value="MDG0817417.1"/>
    <property type="molecule type" value="Genomic_DNA"/>
</dbReference>
<sequence length="109" mass="11735">MSTSTAWIVLLIAGILEFVWATGLKYSEGFTKLWPSVFTLITMGISFYLLSLSMKVLPVGVSYTVWTGIGAVGAIVIGVLVFKEPLSLMKLVFLGMIVGGILGLKFVES</sequence>
<evidence type="ECO:0000256" key="3">
    <source>
        <dbReference type="ARBA" id="ARBA00022475"/>
    </source>
</evidence>
<organism evidence="11 12">
    <name type="scientific">Bdellovibrio svalbardensis</name>
    <dbReference type="NCBI Taxonomy" id="2972972"/>
    <lineage>
        <taxon>Bacteria</taxon>
        <taxon>Pseudomonadati</taxon>
        <taxon>Bdellovibrionota</taxon>
        <taxon>Bdellovibrionia</taxon>
        <taxon>Bdellovibrionales</taxon>
        <taxon>Pseudobdellovibrionaceae</taxon>
        <taxon>Bdellovibrio</taxon>
    </lineage>
</organism>
<dbReference type="InterPro" id="IPR045324">
    <property type="entry name" value="Small_multidrug_res"/>
</dbReference>
<dbReference type="Proteomes" id="UP001152321">
    <property type="component" value="Unassembled WGS sequence"/>
</dbReference>
<evidence type="ECO:0000256" key="10">
    <source>
        <dbReference type="SAM" id="Phobius"/>
    </source>
</evidence>
<gene>
    <name evidence="11" type="ORF">NWE73_13630</name>
</gene>
<keyword evidence="12" id="KW-1185">Reference proteome</keyword>
<keyword evidence="2" id="KW-0813">Transport</keyword>
<evidence type="ECO:0000256" key="5">
    <source>
        <dbReference type="ARBA" id="ARBA00022989"/>
    </source>
</evidence>
<comment type="subcellular location">
    <subcellularLocation>
        <location evidence="1 9">Cell membrane</location>
        <topology evidence="1 9">Multi-pass membrane protein</topology>
    </subcellularLocation>
</comment>
<evidence type="ECO:0000256" key="7">
    <source>
        <dbReference type="ARBA" id="ARBA00038151"/>
    </source>
</evidence>
<evidence type="ECO:0000313" key="12">
    <source>
        <dbReference type="Proteomes" id="UP001152321"/>
    </source>
</evidence>
<protein>
    <recommendedName>
        <fullName evidence="8">Guanidinium exporter</fullName>
    </recommendedName>
</protein>
<evidence type="ECO:0000256" key="6">
    <source>
        <dbReference type="ARBA" id="ARBA00023136"/>
    </source>
</evidence>
<dbReference type="InterPro" id="IPR037185">
    <property type="entry name" value="EmrE-like"/>
</dbReference>
<name>A0ABT6DKM2_9BACT</name>
<keyword evidence="6 10" id="KW-0472">Membrane</keyword>
<evidence type="ECO:0000313" key="11">
    <source>
        <dbReference type="EMBL" id="MDG0817417.1"/>
    </source>
</evidence>
<accession>A0ABT6DKM2</accession>
<keyword evidence="4 9" id="KW-0812">Transmembrane</keyword>
<comment type="caution">
    <text evidence="11">The sequence shown here is derived from an EMBL/GenBank/DDBJ whole genome shotgun (WGS) entry which is preliminary data.</text>
</comment>
<reference evidence="11" key="1">
    <citation type="submission" date="2022-08" db="EMBL/GenBank/DDBJ databases">
        <title>Novel Bdellovibrio Species Isolated from Svalbard: Designation Bdellovibrio svalbardensis.</title>
        <authorList>
            <person name="Mitchell R.J."/>
            <person name="Choi S.Y."/>
        </authorList>
    </citation>
    <scope>NUCLEOTIDE SEQUENCE</scope>
    <source>
        <strain evidence="11">PAP01</strain>
    </source>
</reference>
<feature type="transmembrane region" description="Helical" evidence="10">
    <location>
        <begin position="31"/>
        <end position="51"/>
    </location>
</feature>
<comment type="similarity">
    <text evidence="7">Belongs to the drug/metabolite transporter (DMT) superfamily. Small multidrug resistance (SMR) (TC 2.A.7.1) family. Gdx/SugE subfamily.</text>
</comment>
<dbReference type="Pfam" id="PF00893">
    <property type="entry name" value="Multi_Drug_Res"/>
    <property type="match status" value="1"/>
</dbReference>
<dbReference type="SUPFAM" id="SSF103481">
    <property type="entry name" value="Multidrug resistance efflux transporter EmrE"/>
    <property type="match status" value="1"/>
</dbReference>
<dbReference type="RefSeq" id="WP_277578890.1">
    <property type="nucleotide sequence ID" value="NZ_JANRMI010000004.1"/>
</dbReference>
<keyword evidence="5 10" id="KW-1133">Transmembrane helix</keyword>
<evidence type="ECO:0000256" key="8">
    <source>
        <dbReference type="ARBA" id="ARBA00039168"/>
    </source>
</evidence>
<dbReference type="Gene3D" id="1.10.3730.20">
    <property type="match status" value="1"/>
</dbReference>